<dbReference type="GO" id="GO:0005811">
    <property type="term" value="C:lipid droplet"/>
    <property type="evidence" value="ECO:0007669"/>
    <property type="project" value="TreeGrafter"/>
</dbReference>
<proteinExistence type="inferred from homology"/>
<accession>A0A8H3EZG9</accession>
<dbReference type="FunFam" id="3.40.50.720:FF:000261">
    <property type="entry name" value="NADPH-dependent 1-acyldihydroxyacetone phosphate reductase"/>
    <property type="match status" value="1"/>
</dbReference>
<keyword evidence="2" id="KW-0521">NADP</keyword>
<dbReference type="PANTHER" id="PTHR44169:SF15">
    <property type="entry name" value="CHAIN DEHYDROGENASE_REDUCTASE (AYR1), PUTATIVE (AFU_ORTHOLOGUE AFUA_4G04530)-RELATED"/>
    <property type="match status" value="1"/>
</dbReference>
<dbReference type="Gene3D" id="3.40.50.720">
    <property type="entry name" value="NAD(P)-binding Rossmann-like Domain"/>
    <property type="match status" value="1"/>
</dbReference>
<dbReference type="Pfam" id="PF00106">
    <property type="entry name" value="adh_short"/>
    <property type="match status" value="1"/>
</dbReference>
<keyword evidence="3" id="KW-0560">Oxidoreductase</keyword>
<protein>
    <submittedName>
        <fullName evidence="6">Uncharacterized protein</fullName>
    </submittedName>
</protein>
<evidence type="ECO:0000256" key="4">
    <source>
        <dbReference type="RuleBase" id="RU000363"/>
    </source>
</evidence>
<dbReference type="GO" id="GO:0005783">
    <property type="term" value="C:endoplasmic reticulum"/>
    <property type="evidence" value="ECO:0007669"/>
    <property type="project" value="TreeGrafter"/>
</dbReference>
<dbReference type="InterPro" id="IPR002347">
    <property type="entry name" value="SDR_fam"/>
</dbReference>
<dbReference type="EMBL" id="CAJPDS010000016">
    <property type="protein sequence ID" value="CAF9915462.1"/>
    <property type="molecule type" value="Genomic_DNA"/>
</dbReference>
<keyword evidence="5" id="KW-1133">Transmembrane helix</keyword>
<evidence type="ECO:0000256" key="3">
    <source>
        <dbReference type="ARBA" id="ARBA00023002"/>
    </source>
</evidence>
<name>A0A8H3EZG9_9LECA</name>
<dbReference type="PROSITE" id="PS00061">
    <property type="entry name" value="ADH_SHORT"/>
    <property type="match status" value="1"/>
</dbReference>
<comment type="caution">
    <text evidence="6">The sequence shown here is derived from an EMBL/GenBank/DDBJ whole genome shotgun (WGS) entry which is preliminary data.</text>
</comment>
<dbReference type="GO" id="GO:0000140">
    <property type="term" value="F:acylglycerone-phosphate reductase (NADP+) activity"/>
    <property type="evidence" value="ECO:0007669"/>
    <property type="project" value="TreeGrafter"/>
</dbReference>
<dbReference type="GO" id="GO:0019433">
    <property type="term" value="P:triglyceride catabolic process"/>
    <property type="evidence" value="ECO:0007669"/>
    <property type="project" value="TreeGrafter"/>
</dbReference>
<organism evidence="6 7">
    <name type="scientific">Heterodermia speciosa</name>
    <dbReference type="NCBI Taxonomy" id="116794"/>
    <lineage>
        <taxon>Eukaryota</taxon>
        <taxon>Fungi</taxon>
        <taxon>Dikarya</taxon>
        <taxon>Ascomycota</taxon>
        <taxon>Pezizomycotina</taxon>
        <taxon>Lecanoromycetes</taxon>
        <taxon>OSLEUM clade</taxon>
        <taxon>Lecanoromycetidae</taxon>
        <taxon>Caliciales</taxon>
        <taxon>Physciaceae</taxon>
        <taxon>Heterodermia</taxon>
    </lineage>
</organism>
<dbReference type="InterPro" id="IPR036291">
    <property type="entry name" value="NAD(P)-bd_dom_sf"/>
</dbReference>
<evidence type="ECO:0000313" key="6">
    <source>
        <dbReference type="EMBL" id="CAF9915462.1"/>
    </source>
</evidence>
<dbReference type="PANTHER" id="PTHR44169">
    <property type="entry name" value="NADPH-DEPENDENT 1-ACYLDIHYDROXYACETONE PHOSPHATE REDUCTASE"/>
    <property type="match status" value="1"/>
</dbReference>
<evidence type="ECO:0000256" key="2">
    <source>
        <dbReference type="ARBA" id="ARBA00022857"/>
    </source>
</evidence>
<keyword evidence="7" id="KW-1185">Reference proteome</keyword>
<evidence type="ECO:0000256" key="1">
    <source>
        <dbReference type="ARBA" id="ARBA00006484"/>
    </source>
</evidence>
<keyword evidence="5" id="KW-0812">Transmembrane</keyword>
<feature type="transmembrane region" description="Helical" evidence="5">
    <location>
        <begin position="249"/>
        <end position="273"/>
    </location>
</feature>
<dbReference type="SUPFAM" id="SSF51735">
    <property type="entry name" value="NAD(P)-binding Rossmann-fold domains"/>
    <property type="match status" value="1"/>
</dbReference>
<dbReference type="Proteomes" id="UP000664521">
    <property type="component" value="Unassembled WGS sequence"/>
</dbReference>
<keyword evidence="5" id="KW-0472">Membrane</keyword>
<dbReference type="PRINTS" id="PR00081">
    <property type="entry name" value="GDHRDH"/>
</dbReference>
<dbReference type="GO" id="GO:0006654">
    <property type="term" value="P:phosphatidic acid biosynthetic process"/>
    <property type="evidence" value="ECO:0007669"/>
    <property type="project" value="TreeGrafter"/>
</dbReference>
<sequence>MAAPPHHDPRKTVFITGCSGSGIGNALAREFHTRGLRVIATARNTSSITELADLGIECLSLEVDKPEEVERCMREVEALLGDGALDYLVNNAGRNYTVPALSATQAEIHATFTTNLFAVMQICATFSPLLIRSRGTIVQIGSLAGVIPYVFGSVYNASKAALHSYSDTLRVELAPFGVNVVTVVTGGVKSNIARTERTLPQGSPYAPLEANYQRRQKHSQEVGMDTGEYARDVVGKLLAGDGWIWKRRIIWAGGSAALVSWATAFLGVGSGFWDWLMTRMFGLGLLHKQDVFKQKQT</sequence>
<dbReference type="InterPro" id="IPR020904">
    <property type="entry name" value="Sc_DH/Rdtase_CS"/>
</dbReference>
<evidence type="ECO:0000256" key="5">
    <source>
        <dbReference type="SAM" id="Phobius"/>
    </source>
</evidence>
<dbReference type="AlphaFoldDB" id="A0A8H3EZG9"/>
<gene>
    <name evidence="6" type="ORF">HETSPECPRED_002496</name>
</gene>
<evidence type="ECO:0000313" key="7">
    <source>
        <dbReference type="Proteomes" id="UP000664521"/>
    </source>
</evidence>
<dbReference type="GO" id="GO:0004806">
    <property type="term" value="F:triacylglycerol lipase activity"/>
    <property type="evidence" value="ECO:0007669"/>
    <property type="project" value="TreeGrafter"/>
</dbReference>
<dbReference type="PRINTS" id="PR00080">
    <property type="entry name" value="SDRFAMILY"/>
</dbReference>
<reference evidence="6" key="1">
    <citation type="submission" date="2021-03" db="EMBL/GenBank/DDBJ databases">
        <authorList>
            <person name="Tagirdzhanova G."/>
        </authorList>
    </citation>
    <scope>NUCLEOTIDE SEQUENCE</scope>
</reference>
<dbReference type="OrthoDB" id="2102561at2759"/>
<comment type="similarity">
    <text evidence="1 4">Belongs to the short-chain dehydrogenases/reductases (SDR) family.</text>
</comment>